<dbReference type="Proteomes" id="UP000823775">
    <property type="component" value="Unassembled WGS sequence"/>
</dbReference>
<feature type="region of interest" description="Disordered" evidence="1">
    <location>
        <begin position="1"/>
        <end position="21"/>
    </location>
</feature>
<keyword evidence="3" id="KW-1185">Reference proteome</keyword>
<protein>
    <submittedName>
        <fullName evidence="2">Uncharacterized protein</fullName>
    </submittedName>
</protein>
<reference evidence="2 3" key="1">
    <citation type="journal article" date="2021" name="BMC Genomics">
        <title>Datura genome reveals duplications of psychoactive alkaloid biosynthetic genes and high mutation rate following tissue culture.</title>
        <authorList>
            <person name="Rajewski A."/>
            <person name="Carter-House D."/>
            <person name="Stajich J."/>
            <person name="Litt A."/>
        </authorList>
    </citation>
    <scope>NUCLEOTIDE SEQUENCE [LARGE SCALE GENOMIC DNA]</scope>
    <source>
        <strain evidence="2">AR-01</strain>
    </source>
</reference>
<evidence type="ECO:0000313" key="2">
    <source>
        <dbReference type="EMBL" id="MCD9640089.1"/>
    </source>
</evidence>
<name>A0ABS8V1K5_DATST</name>
<organism evidence="2 3">
    <name type="scientific">Datura stramonium</name>
    <name type="common">Jimsonweed</name>
    <name type="synonym">Common thornapple</name>
    <dbReference type="NCBI Taxonomy" id="4076"/>
    <lineage>
        <taxon>Eukaryota</taxon>
        <taxon>Viridiplantae</taxon>
        <taxon>Streptophyta</taxon>
        <taxon>Embryophyta</taxon>
        <taxon>Tracheophyta</taxon>
        <taxon>Spermatophyta</taxon>
        <taxon>Magnoliopsida</taxon>
        <taxon>eudicotyledons</taxon>
        <taxon>Gunneridae</taxon>
        <taxon>Pentapetalae</taxon>
        <taxon>asterids</taxon>
        <taxon>lamiids</taxon>
        <taxon>Solanales</taxon>
        <taxon>Solanaceae</taxon>
        <taxon>Solanoideae</taxon>
        <taxon>Datureae</taxon>
        <taxon>Datura</taxon>
    </lineage>
</organism>
<proteinExistence type="predicted"/>
<evidence type="ECO:0000313" key="3">
    <source>
        <dbReference type="Proteomes" id="UP000823775"/>
    </source>
</evidence>
<accession>A0ABS8V1K5</accession>
<gene>
    <name evidence="2" type="ORF">HAX54_025161</name>
</gene>
<comment type="caution">
    <text evidence="2">The sequence shown here is derived from an EMBL/GenBank/DDBJ whole genome shotgun (WGS) entry which is preliminary data.</text>
</comment>
<dbReference type="EMBL" id="JACEIK010003051">
    <property type="protein sequence ID" value="MCD9640089.1"/>
    <property type="molecule type" value="Genomic_DNA"/>
</dbReference>
<sequence>MKEMRVDRGSGGLEKKGERSNWFRREERKRRRGWCGIRGKDEKGIEAAFMRLVVRLLVARVVVAGKNGERGRRGEGRVCFGKGRKAKGVVVAAVRGEKWREVWCAALC</sequence>
<evidence type="ECO:0000256" key="1">
    <source>
        <dbReference type="SAM" id="MobiDB-lite"/>
    </source>
</evidence>